<dbReference type="InterPro" id="IPR000182">
    <property type="entry name" value="GNAT_dom"/>
</dbReference>
<gene>
    <name evidence="4" type="ORF">H0E82_13735</name>
</gene>
<dbReference type="Proteomes" id="UP000589896">
    <property type="component" value="Unassembled WGS sequence"/>
</dbReference>
<evidence type="ECO:0000256" key="2">
    <source>
        <dbReference type="ARBA" id="ARBA00023315"/>
    </source>
</evidence>
<dbReference type="PROSITE" id="PS51186">
    <property type="entry name" value="GNAT"/>
    <property type="match status" value="1"/>
</dbReference>
<evidence type="ECO:0000313" key="5">
    <source>
        <dbReference type="Proteomes" id="UP000589896"/>
    </source>
</evidence>
<dbReference type="Pfam" id="PF00583">
    <property type="entry name" value="Acetyltransf_1"/>
    <property type="match status" value="1"/>
</dbReference>
<dbReference type="CDD" id="cd04301">
    <property type="entry name" value="NAT_SF"/>
    <property type="match status" value="1"/>
</dbReference>
<dbReference type="AlphaFoldDB" id="A0A7Z0QTK1"/>
<dbReference type="SUPFAM" id="SSF55729">
    <property type="entry name" value="Acyl-CoA N-acyltransferases (Nat)"/>
    <property type="match status" value="1"/>
</dbReference>
<protein>
    <submittedName>
        <fullName evidence="4">GNAT family N-acetyltransferase</fullName>
    </submittedName>
</protein>
<dbReference type="PANTHER" id="PTHR43877">
    <property type="entry name" value="AMINOALKYLPHOSPHONATE N-ACETYLTRANSFERASE-RELATED-RELATED"/>
    <property type="match status" value="1"/>
</dbReference>
<name>A0A7Z0QTK1_9GAMM</name>
<organism evidence="4 5">
    <name type="scientific">Luteimonas deserti</name>
    <dbReference type="NCBI Taxonomy" id="2752306"/>
    <lineage>
        <taxon>Bacteria</taxon>
        <taxon>Pseudomonadati</taxon>
        <taxon>Pseudomonadota</taxon>
        <taxon>Gammaproteobacteria</taxon>
        <taxon>Lysobacterales</taxon>
        <taxon>Lysobacteraceae</taxon>
        <taxon>Luteimonas</taxon>
    </lineage>
</organism>
<sequence length="167" mass="17819">MSADIRIRHAEPADAAGLHALFSETPAYAGTLQPPYPSLDAWTRRLSGMPAHVVQLVADDAGTVVGAAGFEVLQHPRRRHVANLGMAVSETRRGEGIGRALLAATLDTAERWHGVRRIELEVYLDNAAAIALYTGHGFVREGVARGYALRDGGYVDVALMARLAPGA</sequence>
<keyword evidence="5" id="KW-1185">Reference proteome</keyword>
<keyword evidence="2" id="KW-0012">Acyltransferase</keyword>
<dbReference type="InterPro" id="IPR016181">
    <property type="entry name" value="Acyl_CoA_acyltransferase"/>
</dbReference>
<comment type="caution">
    <text evidence="4">The sequence shown here is derived from an EMBL/GenBank/DDBJ whole genome shotgun (WGS) entry which is preliminary data.</text>
</comment>
<feature type="domain" description="N-acetyltransferase" evidence="3">
    <location>
        <begin position="5"/>
        <end position="165"/>
    </location>
</feature>
<dbReference type="InterPro" id="IPR050832">
    <property type="entry name" value="Bact_Acetyltransf"/>
</dbReference>
<evidence type="ECO:0000259" key="3">
    <source>
        <dbReference type="PROSITE" id="PS51186"/>
    </source>
</evidence>
<reference evidence="4 5" key="1">
    <citation type="submission" date="2020-07" db="EMBL/GenBank/DDBJ databases">
        <title>isolation of Luteimonas sp. SJ-16.</title>
        <authorList>
            <person name="Huang X.-X."/>
            <person name="Xu L."/>
            <person name="Sun J.-Q."/>
        </authorList>
    </citation>
    <scope>NUCLEOTIDE SEQUENCE [LARGE SCALE GENOMIC DNA]</scope>
    <source>
        <strain evidence="4 5">SJ-16</strain>
    </source>
</reference>
<evidence type="ECO:0000313" key="4">
    <source>
        <dbReference type="EMBL" id="NYZ63809.1"/>
    </source>
</evidence>
<keyword evidence="1 4" id="KW-0808">Transferase</keyword>
<accession>A0A7Z0QTK1</accession>
<dbReference type="Gene3D" id="3.40.630.30">
    <property type="match status" value="1"/>
</dbReference>
<proteinExistence type="predicted"/>
<dbReference type="EMBL" id="JACCJZ010000020">
    <property type="protein sequence ID" value="NYZ63809.1"/>
    <property type="molecule type" value="Genomic_DNA"/>
</dbReference>
<dbReference type="GO" id="GO:0016747">
    <property type="term" value="F:acyltransferase activity, transferring groups other than amino-acyl groups"/>
    <property type="evidence" value="ECO:0007669"/>
    <property type="project" value="InterPro"/>
</dbReference>
<dbReference type="RefSeq" id="WP_180546007.1">
    <property type="nucleotide sequence ID" value="NZ_JACCJZ010000020.1"/>
</dbReference>
<evidence type="ECO:0000256" key="1">
    <source>
        <dbReference type="ARBA" id="ARBA00022679"/>
    </source>
</evidence>